<accession>A0A1V0SAV5</accession>
<sequence length="310" mass="35794">MEFNQDKNLIALQKDNEIKVFNVDPFVLKRSIEIPPAKFIKLHYRTNLVFFVGSDNNNPANTLNIYDASLTQTIKKIQQDTDIVDVQSNTIYLSLLSNSYICVFKIDNCDVIDWRIPVINNNYYLGSKYLIYIDKNSNDDTEIIKIKNISSNNNMQSIKAHQNKIKFMTTNKQETLLATASERGTIIRIFDIEKGEKVHELRRGTSSTCIQYICFSDDSQYLAVLSDRGTIHIYNLTNPTLNRKSVLSLLGGYFDSDWSFAWYFDEPFNKTKKCCFNKENELLIFTENNSCQKLFFDLNAGGLCVVKDYT</sequence>
<dbReference type="InterPro" id="IPR015943">
    <property type="entry name" value="WD40/YVTN_repeat-like_dom_sf"/>
</dbReference>
<dbReference type="Gene3D" id="2.130.10.10">
    <property type="entry name" value="YVTN repeat-like/Quinoprotein amine dehydrogenase"/>
    <property type="match status" value="1"/>
</dbReference>
<dbReference type="SUPFAM" id="SSF50978">
    <property type="entry name" value="WD40 repeat-like"/>
    <property type="match status" value="1"/>
</dbReference>
<name>A0A1V0SAV5_9VIRU</name>
<dbReference type="InterPro" id="IPR001680">
    <property type="entry name" value="WD40_rpt"/>
</dbReference>
<dbReference type="PANTHER" id="PTHR11227">
    <property type="entry name" value="WD-REPEAT PROTEIN INTERACTING WITH PHOSPHOINOSIDES WIPI -RELATED"/>
    <property type="match status" value="1"/>
</dbReference>
<gene>
    <name evidence="4" type="ORF">Catovirus_1_838</name>
</gene>
<comment type="similarity">
    <text evidence="3">Belongs to the WD repeat PROPPIN family.</text>
</comment>
<evidence type="ECO:0000256" key="1">
    <source>
        <dbReference type="ARBA" id="ARBA00022574"/>
    </source>
</evidence>
<proteinExistence type="inferred from homology"/>
<dbReference type="Pfam" id="PF21032">
    <property type="entry name" value="PROPPIN"/>
    <property type="match status" value="1"/>
</dbReference>
<dbReference type="InterPro" id="IPR036322">
    <property type="entry name" value="WD40_repeat_dom_sf"/>
</dbReference>
<evidence type="ECO:0000256" key="3">
    <source>
        <dbReference type="ARBA" id="ARBA00025740"/>
    </source>
</evidence>
<protein>
    <submittedName>
        <fullName evidence="4">WD repeat protein</fullName>
    </submittedName>
</protein>
<organism evidence="4">
    <name type="scientific">Catovirus CTV1</name>
    <dbReference type="NCBI Taxonomy" id="1977631"/>
    <lineage>
        <taxon>Viruses</taxon>
        <taxon>Varidnaviria</taxon>
        <taxon>Bamfordvirae</taxon>
        <taxon>Nucleocytoviricota</taxon>
        <taxon>Megaviricetes</taxon>
        <taxon>Imitervirales</taxon>
        <taxon>Mimiviridae</taxon>
        <taxon>Klosneuvirinae</taxon>
        <taxon>Catovirus</taxon>
    </lineage>
</organism>
<dbReference type="EMBL" id="KY684083">
    <property type="protein sequence ID" value="ARF08788.1"/>
    <property type="molecule type" value="Genomic_DNA"/>
</dbReference>
<evidence type="ECO:0000313" key="4">
    <source>
        <dbReference type="EMBL" id="ARF08788.1"/>
    </source>
</evidence>
<evidence type="ECO:0000256" key="2">
    <source>
        <dbReference type="ARBA" id="ARBA00022737"/>
    </source>
</evidence>
<keyword evidence="2" id="KW-0677">Repeat</keyword>
<dbReference type="SMART" id="SM00320">
    <property type="entry name" value="WD40"/>
    <property type="match status" value="2"/>
</dbReference>
<dbReference type="InterPro" id="IPR048720">
    <property type="entry name" value="PROPPIN"/>
</dbReference>
<keyword evidence="1" id="KW-0853">WD repeat</keyword>
<reference evidence="4" key="1">
    <citation type="journal article" date="2017" name="Science">
        <title>Giant viruses with an expanded complement of translation system components.</title>
        <authorList>
            <person name="Schulz F."/>
            <person name="Yutin N."/>
            <person name="Ivanova N.N."/>
            <person name="Ortega D.R."/>
            <person name="Lee T.K."/>
            <person name="Vierheilig J."/>
            <person name="Daims H."/>
            <person name="Horn M."/>
            <person name="Wagner M."/>
            <person name="Jensen G.J."/>
            <person name="Kyrpides N.C."/>
            <person name="Koonin E.V."/>
            <person name="Woyke T."/>
        </authorList>
    </citation>
    <scope>NUCLEOTIDE SEQUENCE</scope>
    <source>
        <strain evidence="4">CTV1</strain>
    </source>
</reference>